<comment type="similarity">
    <text evidence="2">Belongs to the ATPase g subunit family.</text>
</comment>
<organism evidence="10">
    <name type="scientific">Schistosoma haematobium</name>
    <name type="common">Blood fluke</name>
    <dbReference type="NCBI Taxonomy" id="6185"/>
    <lineage>
        <taxon>Eukaryota</taxon>
        <taxon>Metazoa</taxon>
        <taxon>Spiralia</taxon>
        <taxon>Lophotrochozoa</taxon>
        <taxon>Platyhelminthes</taxon>
        <taxon>Trematoda</taxon>
        <taxon>Digenea</taxon>
        <taxon>Strigeidida</taxon>
        <taxon>Schistosomatoidea</taxon>
        <taxon>Schistosomatidae</taxon>
        <taxon>Schistosoma</taxon>
    </lineage>
</organism>
<dbReference type="EMBL" id="KL250722">
    <property type="protein sequence ID" value="KGB35853.1"/>
    <property type="molecule type" value="Genomic_DNA"/>
</dbReference>
<dbReference type="GO" id="GO:0045259">
    <property type="term" value="C:proton-transporting ATP synthase complex"/>
    <property type="evidence" value="ECO:0007669"/>
    <property type="project" value="UniProtKB-KW"/>
</dbReference>
<dbReference type="InterPro" id="IPR006808">
    <property type="entry name" value="ATP_synth_F0_gsu_mt"/>
</dbReference>
<dbReference type="OrthoDB" id="437at2759"/>
<gene>
    <name evidence="10" type="ORF">MS3_04129</name>
</gene>
<keyword evidence="5" id="KW-0375">Hydrogen ion transport</keyword>
<proteinExistence type="inferred from homology"/>
<reference evidence="10" key="1">
    <citation type="journal article" date="2012" name="Nat. Genet.">
        <title>Whole-genome sequence of Schistosoma haematobium.</title>
        <authorList>
            <person name="Young N.D."/>
            <person name="Jex A.R."/>
            <person name="Li B."/>
            <person name="Liu S."/>
            <person name="Yang L."/>
            <person name="Xiong Z."/>
            <person name="Li Y."/>
            <person name="Cantacessi C."/>
            <person name="Hall R.S."/>
            <person name="Xu X."/>
            <person name="Chen F."/>
            <person name="Wu X."/>
            <person name="Zerlotini A."/>
            <person name="Oliveira G."/>
            <person name="Hofmann A."/>
            <person name="Zhang G."/>
            <person name="Fang X."/>
            <person name="Kang Y."/>
            <person name="Campbell B.E."/>
            <person name="Loukas A."/>
            <person name="Ranganathan S."/>
            <person name="Rollinson D."/>
            <person name="Rinaldi G."/>
            <person name="Brindley P.J."/>
            <person name="Yang H."/>
            <person name="Wang J."/>
            <person name="Wang J."/>
            <person name="Gasser R.B."/>
        </authorList>
    </citation>
    <scope>NUCLEOTIDE SEQUENCE [LARGE SCALE GENOMIC DNA]</scope>
</reference>
<keyword evidence="8" id="KW-0472">Membrane</keyword>
<comment type="subcellular location">
    <subcellularLocation>
        <location evidence="1">Mitochondrion membrane</location>
    </subcellularLocation>
</comment>
<keyword evidence="4" id="KW-0138">CF(0)</keyword>
<accession>A0A095C2I0</accession>
<dbReference type="GO" id="GO:0015078">
    <property type="term" value="F:proton transmembrane transporter activity"/>
    <property type="evidence" value="ECO:0007669"/>
    <property type="project" value="InterPro"/>
</dbReference>
<dbReference type="PANTHER" id="PTHR12386">
    <property type="entry name" value="ATP SYNTHASE SUBUNIT"/>
    <property type="match status" value="1"/>
</dbReference>
<keyword evidence="7" id="KW-0496">Mitochondrion</keyword>
<keyword evidence="3" id="KW-0813">Transport</keyword>
<dbReference type="GO" id="GO:0031966">
    <property type="term" value="C:mitochondrial membrane"/>
    <property type="evidence" value="ECO:0007669"/>
    <property type="project" value="UniProtKB-SubCell"/>
</dbReference>
<sequence>MADRLTRVINLASKVSAFVIQETSPRLIKFREYARVELRPPTQADLKPAVEQATKLICAFKSGAWKNVSVKEGLVNAVVTAEVLCWFFMGEMIGRRSFLGYSRVPYAYIKHH</sequence>
<dbReference type="AlphaFoldDB" id="A0A095C2I0"/>
<evidence type="ECO:0000256" key="9">
    <source>
        <dbReference type="ARBA" id="ARBA00023310"/>
    </source>
</evidence>
<evidence type="ECO:0000313" key="10">
    <source>
        <dbReference type="EMBL" id="KGB35853.1"/>
    </source>
</evidence>
<evidence type="ECO:0000256" key="2">
    <source>
        <dbReference type="ARBA" id="ARBA00005699"/>
    </source>
</evidence>
<feature type="non-terminal residue" evidence="10">
    <location>
        <position position="112"/>
    </location>
</feature>
<protein>
    <submittedName>
        <fullName evidence="10">ATP synthase subunit g, mitochondrial</fullName>
    </submittedName>
</protein>
<evidence type="ECO:0000256" key="7">
    <source>
        <dbReference type="ARBA" id="ARBA00023128"/>
    </source>
</evidence>
<evidence type="ECO:0000256" key="4">
    <source>
        <dbReference type="ARBA" id="ARBA00022547"/>
    </source>
</evidence>
<keyword evidence="9" id="KW-0066">ATP synthesis</keyword>
<dbReference type="InterPro" id="IPR016702">
    <property type="entry name" value="ATP5MG_metazoa"/>
</dbReference>
<dbReference type="Pfam" id="PF04718">
    <property type="entry name" value="ATP-synt_G"/>
    <property type="match status" value="1"/>
</dbReference>
<name>A0A095C2I0_SCHHA</name>
<evidence type="ECO:0000256" key="6">
    <source>
        <dbReference type="ARBA" id="ARBA00023065"/>
    </source>
</evidence>
<dbReference type="STRING" id="6185.A0A095C2I0"/>
<evidence type="ECO:0000256" key="5">
    <source>
        <dbReference type="ARBA" id="ARBA00022781"/>
    </source>
</evidence>
<evidence type="ECO:0000256" key="1">
    <source>
        <dbReference type="ARBA" id="ARBA00004325"/>
    </source>
</evidence>
<evidence type="ECO:0000256" key="3">
    <source>
        <dbReference type="ARBA" id="ARBA00022448"/>
    </source>
</evidence>
<evidence type="ECO:0000256" key="8">
    <source>
        <dbReference type="ARBA" id="ARBA00023136"/>
    </source>
</evidence>
<keyword evidence="6" id="KW-0406">Ion transport</keyword>
<dbReference type="GO" id="GO:0015986">
    <property type="term" value="P:proton motive force-driven ATP synthesis"/>
    <property type="evidence" value="ECO:0007669"/>
    <property type="project" value="InterPro"/>
</dbReference>
<dbReference type="PIRSF" id="PIRSF017835">
    <property type="entry name" value="ATP-synth_g_mitoch_animal"/>
    <property type="match status" value="1"/>
</dbReference>